<keyword evidence="2" id="KW-1185">Reference proteome</keyword>
<protein>
    <submittedName>
        <fullName evidence="1">Uncharacterized protein</fullName>
    </submittedName>
</protein>
<evidence type="ECO:0000313" key="2">
    <source>
        <dbReference type="Proteomes" id="UP001163324"/>
    </source>
</evidence>
<organism evidence="1 2">
    <name type="scientific">Trichothecium roseum</name>
    <dbReference type="NCBI Taxonomy" id="47278"/>
    <lineage>
        <taxon>Eukaryota</taxon>
        <taxon>Fungi</taxon>
        <taxon>Dikarya</taxon>
        <taxon>Ascomycota</taxon>
        <taxon>Pezizomycotina</taxon>
        <taxon>Sordariomycetes</taxon>
        <taxon>Hypocreomycetidae</taxon>
        <taxon>Hypocreales</taxon>
        <taxon>Hypocreales incertae sedis</taxon>
        <taxon>Trichothecium</taxon>
    </lineage>
</organism>
<proteinExistence type="predicted"/>
<name>A0ACC0VA04_9HYPO</name>
<reference evidence="1" key="1">
    <citation type="submission" date="2022-10" db="EMBL/GenBank/DDBJ databases">
        <title>Complete Genome of Trichothecium roseum strain YXFP-22015, a Plant Pathogen Isolated from Citrus.</title>
        <authorList>
            <person name="Wang Y."/>
            <person name="Zhu L."/>
        </authorList>
    </citation>
    <scope>NUCLEOTIDE SEQUENCE</scope>
    <source>
        <strain evidence="1">YXFP-22015</strain>
    </source>
</reference>
<comment type="caution">
    <text evidence="1">The sequence shown here is derived from an EMBL/GenBank/DDBJ whole genome shotgun (WGS) entry which is preliminary data.</text>
</comment>
<gene>
    <name evidence="1" type="ORF">N3K66_002648</name>
</gene>
<sequence length="404" mass="43843">MNKNWNDRADKDLFFTILSVKNIGVISGSEWTTIGNHMRTLGYGFTNEGCRQHFQGLRRAQNKTETTVVVNNYTRSRDPAVNPITRRPGPGRGRPKKGEGEGEHQLSPGGTPMQHQHTQQHHQLAPGQPHPSLQQPTAQPVLVAPGQIQYPSPPPAHPAAPGVPYQNPHYMLYATPVQQSGAQPQQQGGGMTPQPLQAQQQQSQSQSQPQPQPQQHPPQQSLQQPLQSQPPPPPNHPGQQPQTPLKQEGPVQSSVEDPSEDSIESSDEESKLRLPESEPEGEIVSDLQPQQSLQTSPSSHAHSQPAPNQAAIIGQKRSSPDDSVALDLEDGAEGAEAEVEVDAEGETDTSTEPEAKRQKVESDDNPADTSLDEAAVLALAAHSAQNDDGVGDTYDEEFNYEDET</sequence>
<dbReference type="Proteomes" id="UP001163324">
    <property type="component" value="Chromosome 2"/>
</dbReference>
<dbReference type="EMBL" id="CM047941">
    <property type="protein sequence ID" value="KAI9903296.1"/>
    <property type="molecule type" value="Genomic_DNA"/>
</dbReference>
<accession>A0ACC0VA04</accession>
<evidence type="ECO:0000313" key="1">
    <source>
        <dbReference type="EMBL" id="KAI9903296.1"/>
    </source>
</evidence>